<sequence>MCECFLQSDKEPITHGILGFSPYFSTSALRIKQVLSQQRLLPPGFFATYNPFSIRDCPIGSGQYNKRNVQESFMPTNNISGCSFLMTEIHTAIHRMNIVPKKYALLSNYMYIN</sequence>
<evidence type="ECO:0000313" key="1">
    <source>
        <dbReference type="EMBL" id="VAH47317.1"/>
    </source>
</evidence>
<dbReference type="Gramene" id="TRITD2Bv1G142190.1">
    <property type="protein sequence ID" value="TRITD2Bv1G142190.1"/>
    <property type="gene ID" value="TRITD2Bv1G142190"/>
</dbReference>
<organism evidence="1 2">
    <name type="scientific">Triticum turgidum subsp. durum</name>
    <name type="common">Durum wheat</name>
    <name type="synonym">Triticum durum</name>
    <dbReference type="NCBI Taxonomy" id="4567"/>
    <lineage>
        <taxon>Eukaryota</taxon>
        <taxon>Viridiplantae</taxon>
        <taxon>Streptophyta</taxon>
        <taxon>Embryophyta</taxon>
        <taxon>Tracheophyta</taxon>
        <taxon>Spermatophyta</taxon>
        <taxon>Magnoliopsida</taxon>
        <taxon>Liliopsida</taxon>
        <taxon>Poales</taxon>
        <taxon>Poaceae</taxon>
        <taxon>BOP clade</taxon>
        <taxon>Pooideae</taxon>
        <taxon>Triticodae</taxon>
        <taxon>Triticeae</taxon>
        <taxon>Triticinae</taxon>
        <taxon>Triticum</taxon>
    </lineage>
</organism>
<dbReference type="Proteomes" id="UP000324705">
    <property type="component" value="Chromosome 2B"/>
</dbReference>
<dbReference type="EMBL" id="LT934114">
    <property type="protein sequence ID" value="VAH47317.1"/>
    <property type="molecule type" value="Genomic_DNA"/>
</dbReference>
<keyword evidence="2" id="KW-1185">Reference proteome</keyword>
<dbReference type="AlphaFoldDB" id="A0A9R1PRA9"/>
<accession>A0A9R1PRA9</accession>
<protein>
    <submittedName>
        <fullName evidence="1">Uncharacterized protein</fullName>
    </submittedName>
</protein>
<name>A0A9R1PRA9_TRITD</name>
<evidence type="ECO:0000313" key="2">
    <source>
        <dbReference type="Proteomes" id="UP000324705"/>
    </source>
</evidence>
<reference evidence="1 2" key="1">
    <citation type="submission" date="2017-09" db="EMBL/GenBank/DDBJ databases">
        <authorList>
            <consortium name="International Durum Wheat Genome Sequencing Consortium (IDWGSC)"/>
            <person name="Milanesi L."/>
        </authorList>
    </citation>
    <scope>NUCLEOTIDE SEQUENCE [LARGE SCALE GENOMIC DNA]</scope>
    <source>
        <strain evidence="2">cv. Svevo</strain>
    </source>
</reference>
<gene>
    <name evidence="1" type="ORF">TRITD_2Bv1G142190</name>
</gene>
<proteinExistence type="predicted"/>